<organism evidence="1">
    <name type="scientific">marine sediment metagenome</name>
    <dbReference type="NCBI Taxonomy" id="412755"/>
    <lineage>
        <taxon>unclassified sequences</taxon>
        <taxon>metagenomes</taxon>
        <taxon>ecological metagenomes</taxon>
    </lineage>
</organism>
<name>A0A0F9J4P8_9ZZZZ</name>
<dbReference type="EMBL" id="LAZR01012330">
    <property type="protein sequence ID" value="KKM27394.1"/>
    <property type="molecule type" value="Genomic_DNA"/>
</dbReference>
<gene>
    <name evidence="1" type="ORF">LCGC14_1575190</name>
</gene>
<accession>A0A0F9J4P8</accession>
<sequence>MTQTPKNKIKIVVKNEIKKLFKPNCEIEKIKRSDGSLEFRSCKMSEIDNWADSVAKKILKDLDL</sequence>
<comment type="caution">
    <text evidence="1">The sequence shown here is derived from an EMBL/GenBank/DDBJ whole genome shotgun (WGS) entry which is preliminary data.</text>
</comment>
<dbReference type="AlphaFoldDB" id="A0A0F9J4P8"/>
<reference evidence="1" key="1">
    <citation type="journal article" date="2015" name="Nature">
        <title>Complex archaea that bridge the gap between prokaryotes and eukaryotes.</title>
        <authorList>
            <person name="Spang A."/>
            <person name="Saw J.H."/>
            <person name="Jorgensen S.L."/>
            <person name="Zaremba-Niedzwiedzka K."/>
            <person name="Martijn J."/>
            <person name="Lind A.E."/>
            <person name="van Eijk R."/>
            <person name="Schleper C."/>
            <person name="Guy L."/>
            <person name="Ettema T.J."/>
        </authorList>
    </citation>
    <scope>NUCLEOTIDE SEQUENCE</scope>
</reference>
<proteinExistence type="predicted"/>
<evidence type="ECO:0000313" key="1">
    <source>
        <dbReference type="EMBL" id="KKM27394.1"/>
    </source>
</evidence>
<protein>
    <submittedName>
        <fullName evidence="1">Uncharacterized protein</fullName>
    </submittedName>
</protein>